<dbReference type="AlphaFoldDB" id="A0A9Q1N1G6"/>
<evidence type="ECO:0000259" key="2">
    <source>
        <dbReference type="Pfam" id="PF25074"/>
    </source>
</evidence>
<feature type="domain" description="DUF7798" evidence="2">
    <location>
        <begin position="5"/>
        <end position="144"/>
    </location>
</feature>
<dbReference type="Proteomes" id="UP001152561">
    <property type="component" value="Unassembled WGS sequence"/>
</dbReference>
<reference evidence="4" key="1">
    <citation type="journal article" date="2023" name="Proc. Natl. Acad. Sci. U.S.A.">
        <title>Genomic and structural basis for evolution of tropane alkaloid biosynthesis.</title>
        <authorList>
            <person name="Wanga Y.-J."/>
            <person name="Taina T."/>
            <person name="Yua J.-Y."/>
            <person name="Lia J."/>
            <person name="Xua B."/>
            <person name="Chenc J."/>
            <person name="D'Auriad J.C."/>
            <person name="Huanga J.-P."/>
            <person name="Huanga S.-X."/>
        </authorList>
    </citation>
    <scope>NUCLEOTIDE SEQUENCE [LARGE SCALE GENOMIC DNA]</scope>
    <source>
        <strain evidence="4">cv. KIB-2019</strain>
    </source>
</reference>
<proteinExistence type="predicted"/>
<evidence type="ECO:0000256" key="1">
    <source>
        <dbReference type="SAM" id="SignalP"/>
    </source>
</evidence>
<gene>
    <name evidence="3" type="ORF">K7X08_038039</name>
</gene>
<sequence>MYTLCLSRLSELCCFAVTQLLVLGKSIISDANKVVDQDDKEEIGKIDWPEDSIERANGIRAKAQSMTRCVQAVSSSFVTGISDVAEAYFAAIKGASSGSQDSQKSIQEKANVYSGNLRADHNTATDKIQDGIQYLSYLVVSISMPAA</sequence>
<dbReference type="PANTHER" id="PTHR36011:SF2">
    <property type="match status" value="1"/>
</dbReference>
<keyword evidence="4" id="KW-1185">Reference proteome</keyword>
<keyword evidence="1" id="KW-0732">Signal</keyword>
<dbReference type="Pfam" id="PF25074">
    <property type="entry name" value="DUF7798"/>
    <property type="match status" value="1"/>
</dbReference>
<accession>A0A9Q1N1G6</accession>
<organism evidence="3 4">
    <name type="scientific">Anisodus acutangulus</name>
    <dbReference type="NCBI Taxonomy" id="402998"/>
    <lineage>
        <taxon>Eukaryota</taxon>
        <taxon>Viridiplantae</taxon>
        <taxon>Streptophyta</taxon>
        <taxon>Embryophyta</taxon>
        <taxon>Tracheophyta</taxon>
        <taxon>Spermatophyta</taxon>
        <taxon>Magnoliopsida</taxon>
        <taxon>eudicotyledons</taxon>
        <taxon>Gunneridae</taxon>
        <taxon>Pentapetalae</taxon>
        <taxon>asterids</taxon>
        <taxon>lamiids</taxon>
        <taxon>Solanales</taxon>
        <taxon>Solanaceae</taxon>
        <taxon>Solanoideae</taxon>
        <taxon>Hyoscyameae</taxon>
        <taxon>Anisodus</taxon>
    </lineage>
</organism>
<dbReference type="EMBL" id="JAJAGQ010000002">
    <property type="protein sequence ID" value="KAJ8571067.1"/>
    <property type="molecule type" value="Genomic_DNA"/>
</dbReference>
<evidence type="ECO:0000313" key="4">
    <source>
        <dbReference type="Proteomes" id="UP001152561"/>
    </source>
</evidence>
<dbReference type="OrthoDB" id="1922570at2759"/>
<dbReference type="InterPro" id="IPR056700">
    <property type="entry name" value="DUF7798"/>
</dbReference>
<protein>
    <recommendedName>
        <fullName evidence="2">DUF7798 domain-containing protein</fullName>
    </recommendedName>
</protein>
<dbReference type="PANTHER" id="PTHR36011">
    <property type="entry name" value="BAT2 DOMAIN PROTEIN"/>
    <property type="match status" value="1"/>
</dbReference>
<comment type="caution">
    <text evidence="3">The sequence shown here is derived from an EMBL/GenBank/DDBJ whole genome shotgun (WGS) entry which is preliminary data.</text>
</comment>
<feature type="signal peptide" evidence="1">
    <location>
        <begin position="1"/>
        <end position="24"/>
    </location>
</feature>
<feature type="chain" id="PRO_5040485297" description="DUF7798 domain-containing protein" evidence="1">
    <location>
        <begin position="25"/>
        <end position="147"/>
    </location>
</feature>
<evidence type="ECO:0000313" key="3">
    <source>
        <dbReference type="EMBL" id="KAJ8571067.1"/>
    </source>
</evidence>
<name>A0A9Q1N1G6_9SOLA</name>